<protein>
    <recommendedName>
        <fullName evidence="1">Putative zinc-finger domain-containing protein</fullName>
    </recommendedName>
</protein>
<dbReference type="Proteomes" id="UP001156706">
    <property type="component" value="Unassembled WGS sequence"/>
</dbReference>
<proteinExistence type="predicted"/>
<dbReference type="InterPro" id="IPR027383">
    <property type="entry name" value="Znf_put"/>
</dbReference>
<sequence>MNCKEATRYISESMDRPLSTGERLRLRLHMFICHYCSDFSRQAAFLRKVNQQKSKPKP</sequence>
<reference evidence="3" key="1">
    <citation type="journal article" date="2019" name="Int. J. Syst. Evol. Microbiol.">
        <title>The Global Catalogue of Microorganisms (GCM) 10K type strain sequencing project: providing services to taxonomists for standard genome sequencing and annotation.</title>
        <authorList>
            <consortium name="The Broad Institute Genomics Platform"/>
            <consortium name="The Broad Institute Genome Sequencing Center for Infectious Disease"/>
            <person name="Wu L."/>
            <person name="Ma J."/>
        </authorList>
    </citation>
    <scope>NUCLEOTIDE SEQUENCE [LARGE SCALE GENOMIC DNA]</scope>
    <source>
        <strain evidence="3">NBRC 110044</strain>
    </source>
</reference>
<evidence type="ECO:0000259" key="1">
    <source>
        <dbReference type="Pfam" id="PF13490"/>
    </source>
</evidence>
<evidence type="ECO:0000313" key="2">
    <source>
        <dbReference type="EMBL" id="GLR12063.1"/>
    </source>
</evidence>
<organism evidence="2 3">
    <name type="scientific">Chitinimonas prasina</name>
    <dbReference type="NCBI Taxonomy" id="1434937"/>
    <lineage>
        <taxon>Bacteria</taxon>
        <taxon>Pseudomonadati</taxon>
        <taxon>Pseudomonadota</taxon>
        <taxon>Betaproteobacteria</taxon>
        <taxon>Neisseriales</taxon>
        <taxon>Chitinibacteraceae</taxon>
        <taxon>Chitinimonas</taxon>
    </lineage>
</organism>
<dbReference type="EMBL" id="BSOG01000001">
    <property type="protein sequence ID" value="GLR12063.1"/>
    <property type="molecule type" value="Genomic_DNA"/>
</dbReference>
<gene>
    <name evidence="2" type="ORF">GCM10007907_08530</name>
</gene>
<dbReference type="RefSeq" id="WP_284195201.1">
    <property type="nucleotide sequence ID" value="NZ_BSOG01000001.1"/>
</dbReference>
<dbReference type="Pfam" id="PF13490">
    <property type="entry name" value="zf-HC2"/>
    <property type="match status" value="1"/>
</dbReference>
<name>A0ABQ5YDJ6_9NEIS</name>
<comment type="caution">
    <text evidence="2">The sequence shown here is derived from an EMBL/GenBank/DDBJ whole genome shotgun (WGS) entry which is preliminary data.</text>
</comment>
<accession>A0ABQ5YDJ6</accession>
<keyword evidence="3" id="KW-1185">Reference proteome</keyword>
<evidence type="ECO:0000313" key="3">
    <source>
        <dbReference type="Proteomes" id="UP001156706"/>
    </source>
</evidence>
<feature type="domain" description="Putative zinc-finger" evidence="1">
    <location>
        <begin position="3"/>
        <end position="36"/>
    </location>
</feature>